<dbReference type="Proteomes" id="UP001159363">
    <property type="component" value="Chromosome 1"/>
</dbReference>
<organism evidence="1 2">
    <name type="scientific">Dryococelus australis</name>
    <dbReference type="NCBI Taxonomy" id="614101"/>
    <lineage>
        <taxon>Eukaryota</taxon>
        <taxon>Metazoa</taxon>
        <taxon>Ecdysozoa</taxon>
        <taxon>Arthropoda</taxon>
        <taxon>Hexapoda</taxon>
        <taxon>Insecta</taxon>
        <taxon>Pterygota</taxon>
        <taxon>Neoptera</taxon>
        <taxon>Polyneoptera</taxon>
        <taxon>Phasmatodea</taxon>
        <taxon>Verophasmatodea</taxon>
        <taxon>Anareolatae</taxon>
        <taxon>Phasmatidae</taxon>
        <taxon>Eurycanthinae</taxon>
        <taxon>Dryococelus</taxon>
    </lineage>
</organism>
<proteinExistence type="predicted"/>
<protein>
    <submittedName>
        <fullName evidence="1">Uncharacterized protein</fullName>
    </submittedName>
</protein>
<accession>A0ABQ9IJE0</accession>
<evidence type="ECO:0000313" key="2">
    <source>
        <dbReference type="Proteomes" id="UP001159363"/>
    </source>
</evidence>
<dbReference type="EMBL" id="JARBHB010000001">
    <property type="protein sequence ID" value="KAJ8896808.1"/>
    <property type="molecule type" value="Genomic_DNA"/>
</dbReference>
<name>A0ABQ9IJE0_9NEOP</name>
<gene>
    <name evidence="1" type="ORF">PR048_002154</name>
</gene>
<reference evidence="1 2" key="1">
    <citation type="submission" date="2023-02" db="EMBL/GenBank/DDBJ databases">
        <title>LHISI_Scaffold_Assembly.</title>
        <authorList>
            <person name="Stuart O.P."/>
            <person name="Cleave R."/>
            <person name="Magrath M.J.L."/>
            <person name="Mikheyev A.S."/>
        </authorList>
    </citation>
    <scope>NUCLEOTIDE SEQUENCE [LARGE SCALE GENOMIC DNA]</scope>
    <source>
        <strain evidence="1">Daus_M_001</strain>
        <tissue evidence="1">Leg muscle</tissue>
    </source>
</reference>
<sequence length="469" mass="52741">MFGERGEVLEVSRTEESNQSMKTIRKRGEGGGMSRLLVFVSQVQGQGHGIVVMVKVIWIQYDGRVTSHYGDNFILGAFHDTIGYWKQFSTEIVFHFITGGPRCVEDRDLASAKADRVEFSVEPILEIRMWESCRTMPLIGWFSRGSPIFPSLHSGADPYPPASPSEALETPMFRAAHTCPPLQISLLDSVSHTKRYLLGPHTILISFQYGVRNIIYNVDDLATFVAMFTERFKSRGYGLYTVSCALLITPLRVKVEDLRADDSEAPECKGGGKKRSLRKPADQWHRPARFTNAKIQERPRRESNSICSGLFIRNVNVLNYIGCRGDIVDRQLATHQGETGSIPCGVAPGFLHVGIVADDAVSWLFFSAISVSPAPALRCYSILTSLHPHRLSRPRCQRLPKSLHSSTHSKLHWLKYCLSYLEPFSSHANISRGKRLQVFAVSFAKEDEGNGWGEWKVSIFITLHLRCNR</sequence>
<evidence type="ECO:0000313" key="1">
    <source>
        <dbReference type="EMBL" id="KAJ8896808.1"/>
    </source>
</evidence>
<comment type="caution">
    <text evidence="1">The sequence shown here is derived from an EMBL/GenBank/DDBJ whole genome shotgun (WGS) entry which is preliminary data.</text>
</comment>
<keyword evidence="2" id="KW-1185">Reference proteome</keyword>